<dbReference type="GO" id="GO:0033925">
    <property type="term" value="F:mannosyl-glycoprotein endo-beta-N-acetylglucosaminidase activity"/>
    <property type="evidence" value="ECO:0007669"/>
    <property type="project" value="UniProtKB-EC"/>
</dbReference>
<accession>A0AAJ7L5G0</accession>
<organism evidence="2 3">
    <name type="scientific">Galendromus occidentalis</name>
    <name type="common">western predatory mite</name>
    <dbReference type="NCBI Taxonomy" id="34638"/>
    <lineage>
        <taxon>Eukaryota</taxon>
        <taxon>Metazoa</taxon>
        <taxon>Ecdysozoa</taxon>
        <taxon>Arthropoda</taxon>
        <taxon>Chelicerata</taxon>
        <taxon>Arachnida</taxon>
        <taxon>Acari</taxon>
        <taxon>Parasitiformes</taxon>
        <taxon>Mesostigmata</taxon>
        <taxon>Gamasina</taxon>
        <taxon>Phytoseioidea</taxon>
        <taxon>Phytoseiidae</taxon>
        <taxon>Typhlodrominae</taxon>
        <taxon>Galendromus</taxon>
    </lineage>
</organism>
<dbReference type="Proteomes" id="UP000694867">
    <property type="component" value="Unplaced"/>
</dbReference>
<reference evidence="3" key="1">
    <citation type="submission" date="2025-08" db="UniProtKB">
        <authorList>
            <consortium name="RefSeq"/>
        </authorList>
    </citation>
    <scope>IDENTIFICATION</scope>
</reference>
<dbReference type="CTD" id="64772"/>
<dbReference type="InterPro" id="IPR032979">
    <property type="entry name" value="ENGase"/>
</dbReference>
<evidence type="ECO:0000313" key="3">
    <source>
        <dbReference type="RefSeq" id="XP_018496376.1"/>
    </source>
</evidence>
<dbReference type="Pfam" id="PF03644">
    <property type="entry name" value="Glyco_hydro_85"/>
    <property type="match status" value="1"/>
</dbReference>
<dbReference type="Gene3D" id="3.20.20.80">
    <property type="entry name" value="Glycosidases"/>
    <property type="match status" value="1"/>
</dbReference>
<gene>
    <name evidence="3" type="primary">LOC100904003</name>
</gene>
<dbReference type="PANTHER" id="PTHR13246">
    <property type="entry name" value="ENDO BETA N-ACETYLGLUCOSAMINIDASE"/>
    <property type="match status" value="1"/>
</dbReference>
<protein>
    <submittedName>
        <fullName evidence="3">Cytosolic endo-beta-N-acetylglucosaminidase</fullName>
    </submittedName>
</protein>
<sequence length="379" mass="43207">MRERGEEGDFHGGHATRQQRVNFVSAAVLNGREFGSSETPQGSVCDSGNINKMDEKARKCGVRPCHPLKSLKELQSFRDFCCSFERVKNQSTDARIEQPLPDRPRVLLCHDMAGGYLEDRYYCTELFAEQRKVSGDYDPKKDYRFDHWDRIDIFVYFSHNFITVPPCKWTQEAHANGVKMLGTIIIEWKLEVLQELLDPSANDQVIENLVDLCVCGNFDGWLLNMEVKGDPDLVTALRDMITTLRKRLLERKPGSLVLWYDSLVTTGKIAYQNELNQLNKPFFDDCDGIFLNYGWNERSLGTSKATAGERVLDVYVGIDVFGRQTGYTGGFNTPQVAKEVIDKGLSVAIFAPGWVLECNDVRDFSQNQEKFWGIMPVLR</sequence>
<name>A0AAJ7L5G0_9ACAR</name>
<dbReference type="GO" id="GO:0005829">
    <property type="term" value="C:cytosol"/>
    <property type="evidence" value="ECO:0007669"/>
    <property type="project" value="UniProtKB-SubCell"/>
</dbReference>
<dbReference type="PANTHER" id="PTHR13246:SF1">
    <property type="entry name" value="CYTOSOLIC ENDO-BETA-N-ACETYLGLUCOSAMINIDASE"/>
    <property type="match status" value="1"/>
</dbReference>
<dbReference type="RefSeq" id="XP_018496376.1">
    <property type="nucleotide sequence ID" value="XM_018640860.1"/>
</dbReference>
<evidence type="ECO:0000313" key="2">
    <source>
        <dbReference type="Proteomes" id="UP000694867"/>
    </source>
</evidence>
<keyword evidence="2" id="KW-1185">Reference proteome</keyword>
<feature type="domain" description="Cytosolic endo-beta-N-acetylglucosaminidase TIM barrel" evidence="1">
    <location>
        <begin position="132"/>
        <end position="372"/>
    </location>
</feature>
<dbReference type="GeneID" id="100904003"/>
<dbReference type="KEGG" id="goe:100904003"/>
<proteinExistence type="predicted"/>
<evidence type="ECO:0000259" key="1">
    <source>
        <dbReference type="Pfam" id="PF03644"/>
    </source>
</evidence>
<dbReference type="InterPro" id="IPR005201">
    <property type="entry name" value="TIM_ENGase"/>
</dbReference>
<dbReference type="AlphaFoldDB" id="A0AAJ7L5G0"/>